<dbReference type="GO" id="GO:0009898">
    <property type="term" value="C:cytoplasmic side of plasma membrane"/>
    <property type="evidence" value="ECO:0007669"/>
    <property type="project" value="TreeGrafter"/>
</dbReference>
<organism evidence="10 11">
    <name type="scientific">Desulfosarcina ovata subsp. sediminis</name>
    <dbReference type="NCBI Taxonomy" id="885957"/>
    <lineage>
        <taxon>Bacteria</taxon>
        <taxon>Pseudomonadati</taxon>
        <taxon>Thermodesulfobacteriota</taxon>
        <taxon>Desulfobacteria</taxon>
        <taxon>Desulfobacterales</taxon>
        <taxon>Desulfosarcinaceae</taxon>
        <taxon>Desulfosarcina</taxon>
    </lineage>
</organism>
<dbReference type="EMBL" id="AP021876">
    <property type="protein sequence ID" value="BBO84035.1"/>
    <property type="molecule type" value="Genomic_DNA"/>
</dbReference>
<dbReference type="CDD" id="cd07123">
    <property type="entry name" value="ALDH_F4-17_P5CDH"/>
    <property type="match status" value="1"/>
</dbReference>
<dbReference type="GO" id="GO:0004657">
    <property type="term" value="F:proline dehydrogenase activity"/>
    <property type="evidence" value="ECO:0007669"/>
    <property type="project" value="UniProtKB-ARBA"/>
</dbReference>
<dbReference type="InterPro" id="IPR016161">
    <property type="entry name" value="Ald_DH/histidinol_DH"/>
</dbReference>
<dbReference type="Pfam" id="PF00171">
    <property type="entry name" value="Aldedh"/>
    <property type="match status" value="1"/>
</dbReference>
<evidence type="ECO:0000256" key="7">
    <source>
        <dbReference type="ARBA" id="ARBA00032259"/>
    </source>
</evidence>
<dbReference type="Gene3D" id="3.40.605.10">
    <property type="entry name" value="Aldehyde Dehydrogenase, Chain A, domain 1"/>
    <property type="match status" value="1"/>
</dbReference>
<dbReference type="AlphaFoldDB" id="A0A5K7ZUW1"/>
<keyword evidence="4" id="KW-0560">Oxidoreductase</keyword>
<comment type="catalytic activity">
    <reaction evidence="8">
        <text>L-glutamate 5-semialdehyde + NAD(+) + H2O = L-glutamate + NADH + 2 H(+)</text>
        <dbReference type="Rhea" id="RHEA:30235"/>
        <dbReference type="ChEBI" id="CHEBI:15377"/>
        <dbReference type="ChEBI" id="CHEBI:15378"/>
        <dbReference type="ChEBI" id="CHEBI:29985"/>
        <dbReference type="ChEBI" id="CHEBI:57540"/>
        <dbReference type="ChEBI" id="CHEBI:57945"/>
        <dbReference type="ChEBI" id="CHEBI:58066"/>
        <dbReference type="EC" id="1.2.1.88"/>
    </reaction>
</comment>
<dbReference type="InterPro" id="IPR005931">
    <property type="entry name" value="P5CDH/ALDH4A1"/>
</dbReference>
<dbReference type="SUPFAM" id="SSF53720">
    <property type="entry name" value="ALDH-like"/>
    <property type="match status" value="1"/>
</dbReference>
<dbReference type="RefSeq" id="WP_155324084.1">
    <property type="nucleotide sequence ID" value="NZ_AP021876.1"/>
</dbReference>
<evidence type="ECO:0000256" key="1">
    <source>
        <dbReference type="ARBA" id="ARBA00004786"/>
    </source>
</evidence>
<dbReference type="EC" id="1.2.1.88" evidence="3"/>
<gene>
    <name evidence="10" type="primary">pruA</name>
    <name evidence="10" type="ORF">DSCO28_46010</name>
</gene>
<comment type="pathway">
    <text evidence="1">Amino-acid degradation; L-proline degradation into L-glutamate; L-glutamate from L-proline: step 2/2.</text>
</comment>
<dbReference type="GO" id="GO:0010133">
    <property type="term" value="P:L-proline catabolic process to L-glutamate"/>
    <property type="evidence" value="ECO:0007669"/>
    <property type="project" value="UniProtKB-UniPathway"/>
</dbReference>
<dbReference type="UniPathway" id="UPA00261">
    <property type="reaction ID" value="UER00374"/>
</dbReference>
<evidence type="ECO:0000313" key="11">
    <source>
        <dbReference type="Proteomes" id="UP000425960"/>
    </source>
</evidence>
<comment type="similarity">
    <text evidence="2">Belongs to the aldehyde dehydrogenase family.</text>
</comment>
<dbReference type="Proteomes" id="UP000425960">
    <property type="component" value="Chromosome"/>
</dbReference>
<evidence type="ECO:0000256" key="4">
    <source>
        <dbReference type="ARBA" id="ARBA00023002"/>
    </source>
</evidence>
<evidence type="ECO:0000256" key="5">
    <source>
        <dbReference type="ARBA" id="ARBA00023027"/>
    </source>
</evidence>
<dbReference type="InterPro" id="IPR016162">
    <property type="entry name" value="Ald_DH_N"/>
</dbReference>
<keyword evidence="5" id="KW-0520">NAD</keyword>
<dbReference type="InterPro" id="IPR016163">
    <property type="entry name" value="Ald_DH_C"/>
</dbReference>
<dbReference type="PANTHER" id="PTHR42862:SF1">
    <property type="entry name" value="DELTA-1-PYRROLINE-5-CARBOXYLATE DEHYDROGENASE 2, ISOFORM A-RELATED"/>
    <property type="match status" value="1"/>
</dbReference>
<dbReference type="PROSITE" id="PS00070">
    <property type="entry name" value="ALDEHYDE_DEHYDR_CYS"/>
    <property type="match status" value="1"/>
</dbReference>
<protein>
    <recommendedName>
        <fullName evidence="7">L-glutamate gamma-semialdehyde dehydrogenase</fullName>
        <ecNumber evidence="3">1.2.1.88</ecNumber>
    </recommendedName>
    <alternativeName>
        <fullName evidence="7">L-glutamate gamma-semialdehyde dehydrogenase</fullName>
    </alternativeName>
</protein>
<evidence type="ECO:0000256" key="6">
    <source>
        <dbReference type="ARBA" id="ARBA00023062"/>
    </source>
</evidence>
<evidence type="ECO:0000313" key="10">
    <source>
        <dbReference type="EMBL" id="BBO84035.1"/>
    </source>
</evidence>
<dbReference type="FunFam" id="3.40.309.10:FF:000005">
    <property type="entry name" value="1-pyrroline-5-carboxylate dehydrogenase 1"/>
    <property type="match status" value="1"/>
</dbReference>
<dbReference type="InterPro" id="IPR015590">
    <property type="entry name" value="Aldehyde_DH_dom"/>
</dbReference>
<proteinExistence type="inferred from homology"/>
<dbReference type="KEGG" id="dov:DSCO28_46010"/>
<evidence type="ECO:0000259" key="9">
    <source>
        <dbReference type="Pfam" id="PF00171"/>
    </source>
</evidence>
<evidence type="ECO:0000256" key="3">
    <source>
        <dbReference type="ARBA" id="ARBA00012884"/>
    </source>
</evidence>
<dbReference type="Gene3D" id="3.40.309.10">
    <property type="entry name" value="Aldehyde Dehydrogenase, Chain A, domain 2"/>
    <property type="match status" value="1"/>
</dbReference>
<feature type="domain" description="Aldehyde dehydrogenase" evidence="9">
    <location>
        <begin position="60"/>
        <end position="525"/>
    </location>
</feature>
<reference evidence="10 11" key="1">
    <citation type="submission" date="2019-11" db="EMBL/GenBank/DDBJ databases">
        <title>Comparative genomics of hydrocarbon-degrading Desulfosarcina strains.</title>
        <authorList>
            <person name="Watanabe M."/>
            <person name="Kojima H."/>
            <person name="Fukui M."/>
        </authorList>
    </citation>
    <scope>NUCLEOTIDE SEQUENCE [LARGE SCALE GENOMIC DNA]</scope>
    <source>
        <strain evidence="10 11">28bB2T</strain>
    </source>
</reference>
<dbReference type="InterPro" id="IPR016160">
    <property type="entry name" value="Ald_DH_CS_CYS"/>
</dbReference>
<accession>A0A5K7ZUW1</accession>
<name>A0A5K7ZUW1_9BACT</name>
<dbReference type="FunFam" id="3.40.605.10:FF:000006">
    <property type="entry name" value="1-pyrroline-5-carboxylate dehydrogenase"/>
    <property type="match status" value="1"/>
</dbReference>
<keyword evidence="6" id="KW-0642">Proline metabolism</keyword>
<sequence length="547" mass="59613">MNLLNNSIIRVPEPVNEPQFDYAVNSAARSQLKRALSELAAKTIEIPLIIGGREVKTGNRGQVVMPHQHAHKLADYHQAGEEEARMAIQAAMDAKNGWQRLRWEERAAIFLKAAELISGKYRFQINAASMLSTSKNAFQAEIDAACELIDFLRFNVYFAQTIYAEQPLRSSKGTWNYTQYRPLEGFVLAVTPFNFTAIAGNLAAAPAIMGNTVILKPASSSVYTPWLLMQIFKEAGLPDGVINFLPGPGSVVGDVCLASPHLGGVHFTGSTAVFQHIWKTIGQNIASYRAYPRIVGETGGKDFIFAHASADVDSLATACVRGAFEFQGQKCSAASRAYIPESLWPRVRGILETEVGRIKMGPVTDFRNFVNAVIDKGAFDTIRSAIEYAKTAEDAKIVTGGGCDDSQGYFIEPTIILTTNPKFKTMQEEIFGPVLTVYVYPDEDYPETLKTCDETSVYGLTGAIFANDRQAISQAMAALENAAGNFYINDKPTGAVVGQQPFGGARASGTNDKAGAASNLMRWVSPRTIKESFDAAGPFDYPFMQAE</sequence>
<evidence type="ECO:0000256" key="8">
    <source>
        <dbReference type="ARBA" id="ARBA00048142"/>
    </source>
</evidence>
<dbReference type="InterPro" id="IPR050485">
    <property type="entry name" value="Proline_metab_enzyme"/>
</dbReference>
<dbReference type="NCBIfam" id="TIGR01236">
    <property type="entry name" value="D1pyr5carbox1"/>
    <property type="match status" value="1"/>
</dbReference>
<dbReference type="GO" id="GO:0003842">
    <property type="term" value="F:L-glutamate gamma-semialdehyde dehydrogenase activity"/>
    <property type="evidence" value="ECO:0007669"/>
    <property type="project" value="UniProtKB-EC"/>
</dbReference>
<evidence type="ECO:0000256" key="2">
    <source>
        <dbReference type="ARBA" id="ARBA00009986"/>
    </source>
</evidence>
<dbReference type="PANTHER" id="PTHR42862">
    <property type="entry name" value="DELTA-1-PYRROLINE-5-CARBOXYLATE DEHYDROGENASE 1, ISOFORM A-RELATED"/>
    <property type="match status" value="1"/>
</dbReference>